<evidence type="ECO:0000256" key="6">
    <source>
        <dbReference type="ARBA" id="ARBA00022968"/>
    </source>
</evidence>
<dbReference type="GO" id="GO:0000136">
    <property type="term" value="C:mannan polymerase complex"/>
    <property type="evidence" value="ECO:0007669"/>
    <property type="project" value="TreeGrafter"/>
</dbReference>
<dbReference type="AlphaFoldDB" id="A0A6J3MD62"/>
<gene>
    <name evidence="12" type="ORF">K489DRAFT_407536</name>
</gene>
<evidence type="ECO:0000313" key="12">
    <source>
        <dbReference type="RefSeq" id="XP_033461818.1"/>
    </source>
</evidence>
<protein>
    <submittedName>
        <fullName evidence="12">Glycosyltransferase family 32 protein</fullName>
    </submittedName>
</protein>
<organism evidence="12">
    <name type="scientific">Dissoconium aciculare CBS 342.82</name>
    <dbReference type="NCBI Taxonomy" id="1314786"/>
    <lineage>
        <taxon>Eukaryota</taxon>
        <taxon>Fungi</taxon>
        <taxon>Dikarya</taxon>
        <taxon>Ascomycota</taxon>
        <taxon>Pezizomycotina</taxon>
        <taxon>Dothideomycetes</taxon>
        <taxon>Dothideomycetidae</taxon>
        <taxon>Mycosphaerellales</taxon>
        <taxon>Dissoconiaceae</taxon>
        <taxon>Dissoconium</taxon>
    </lineage>
</organism>
<keyword evidence="9" id="KW-0472">Membrane</keyword>
<keyword evidence="5" id="KW-0812">Transmembrane</keyword>
<dbReference type="GO" id="GO:0000009">
    <property type="term" value="F:alpha-1,6-mannosyltransferase activity"/>
    <property type="evidence" value="ECO:0007669"/>
    <property type="project" value="InterPro"/>
</dbReference>
<dbReference type="FunFam" id="3.90.550.20:FF:000002">
    <property type="entry name" value="Initiation-specific alpha-1,6-mannosyltransferase"/>
    <property type="match status" value="1"/>
</dbReference>
<dbReference type="RefSeq" id="XP_033461818.1">
    <property type="nucleotide sequence ID" value="XM_033607381.1"/>
</dbReference>
<dbReference type="GeneID" id="54365181"/>
<reference evidence="12" key="3">
    <citation type="submission" date="2025-08" db="UniProtKB">
        <authorList>
            <consortium name="RefSeq"/>
        </authorList>
    </citation>
    <scope>IDENTIFICATION</scope>
    <source>
        <strain evidence="12">CBS 342.82</strain>
    </source>
</reference>
<dbReference type="InterPro" id="IPR039367">
    <property type="entry name" value="Och1-like"/>
</dbReference>
<dbReference type="InterPro" id="IPR029044">
    <property type="entry name" value="Nucleotide-diphossugar_trans"/>
</dbReference>
<dbReference type="PANTHER" id="PTHR31834">
    <property type="entry name" value="INITIATION-SPECIFIC ALPHA-1,6-MANNOSYLTRANSFERASE"/>
    <property type="match status" value="1"/>
</dbReference>
<sequence length="330" mass="37418">MSFARRRSLEVAALAVFGVLLLIYFLPAFQVYGLPRYAGQRRLTLRQRLENAFPYDPRQRLPDLIWQTWKRSPEDKEFDPDYRSAFESWTRLNPGHRHQVVTDSAASQLVAELFTAVPEVSQAYEALPKAVLKADFFRYLILFARGGVYSDIDTINLKPIAAWVTSDMKPYGLIVGIEADPDRPDWDEWYARRLQLCQWTIASNPGHPVLADIVSSITEETLHRQAVGELDEEHMKSVMEFTGPGIWTDKVFDHFNDLHFLDPASQVPSNVTWEYLANLTERKRVGDVVVLPITSFSPGVGHMGSGSTGDAMAFVRHEFSGSWKIDTGLA</sequence>
<dbReference type="InterPro" id="IPR007577">
    <property type="entry name" value="GlycoTrfase_DXD_sugar-bd_CS"/>
</dbReference>
<accession>A0A6J3MD62</accession>
<dbReference type="Proteomes" id="UP000504637">
    <property type="component" value="Unplaced"/>
</dbReference>
<reference evidence="12" key="2">
    <citation type="submission" date="2020-04" db="EMBL/GenBank/DDBJ databases">
        <authorList>
            <consortium name="NCBI Genome Project"/>
        </authorList>
    </citation>
    <scope>NUCLEOTIDE SEQUENCE</scope>
    <source>
        <strain evidence="12">CBS 342.82</strain>
    </source>
</reference>
<comment type="subcellular location">
    <subcellularLocation>
        <location evidence="10">Endomembrane system</location>
        <topology evidence="10">Single-pass type II membrane protein</topology>
    </subcellularLocation>
    <subcellularLocation>
        <location evidence="1">Golgi apparatus membrane</location>
        <topology evidence="1">Single-pass membrane protein</topology>
    </subcellularLocation>
</comment>
<evidence type="ECO:0000256" key="9">
    <source>
        <dbReference type="ARBA" id="ARBA00023136"/>
    </source>
</evidence>
<evidence type="ECO:0000256" key="1">
    <source>
        <dbReference type="ARBA" id="ARBA00004194"/>
    </source>
</evidence>
<comment type="similarity">
    <text evidence="2">Belongs to the glycosyltransferase 32 family.</text>
</comment>
<evidence type="ECO:0000256" key="7">
    <source>
        <dbReference type="ARBA" id="ARBA00022989"/>
    </source>
</evidence>
<evidence type="ECO:0000256" key="10">
    <source>
        <dbReference type="ARBA" id="ARBA00060399"/>
    </source>
</evidence>
<name>A0A6J3MD62_9PEZI</name>
<evidence type="ECO:0000256" key="3">
    <source>
        <dbReference type="ARBA" id="ARBA00022676"/>
    </source>
</evidence>
<keyword evidence="8" id="KW-0333">Golgi apparatus</keyword>
<dbReference type="OrthoDB" id="409543at2759"/>
<keyword evidence="7" id="KW-1133">Transmembrane helix</keyword>
<dbReference type="PANTHER" id="PTHR31834:SF1">
    <property type="entry name" value="INITIATION-SPECIFIC ALPHA-1,6-MANNOSYLTRANSFERASE"/>
    <property type="match status" value="1"/>
</dbReference>
<evidence type="ECO:0000256" key="2">
    <source>
        <dbReference type="ARBA" id="ARBA00009003"/>
    </source>
</evidence>
<evidence type="ECO:0000313" key="11">
    <source>
        <dbReference type="Proteomes" id="UP000504637"/>
    </source>
</evidence>
<keyword evidence="3" id="KW-0328">Glycosyltransferase</keyword>
<dbReference type="Gene3D" id="3.90.550.20">
    <property type="match status" value="1"/>
</dbReference>
<evidence type="ECO:0000256" key="5">
    <source>
        <dbReference type="ARBA" id="ARBA00022692"/>
    </source>
</evidence>
<keyword evidence="11" id="KW-1185">Reference proteome</keyword>
<keyword evidence="6" id="KW-0735">Signal-anchor</keyword>
<evidence type="ECO:0000256" key="4">
    <source>
        <dbReference type="ARBA" id="ARBA00022679"/>
    </source>
</evidence>
<dbReference type="Pfam" id="PF04488">
    <property type="entry name" value="Gly_transf_sug"/>
    <property type="match status" value="1"/>
</dbReference>
<reference evidence="12" key="1">
    <citation type="submission" date="2020-01" db="EMBL/GenBank/DDBJ databases">
        <authorList>
            <consortium name="DOE Joint Genome Institute"/>
            <person name="Haridas S."/>
            <person name="Albert R."/>
            <person name="Binder M."/>
            <person name="Bloem J."/>
            <person name="Labutti K."/>
            <person name="Salamov A."/>
            <person name="Andreopoulos B."/>
            <person name="Baker S.E."/>
            <person name="Barry K."/>
            <person name="Bills G."/>
            <person name="Bluhm B.H."/>
            <person name="Cannon C."/>
            <person name="Castanera R."/>
            <person name="Culley D.E."/>
            <person name="Daum C."/>
            <person name="Ezra D."/>
            <person name="Gonzalez J.B."/>
            <person name="Henrissat B."/>
            <person name="Kuo A."/>
            <person name="Liang C."/>
            <person name="Lipzen A."/>
            <person name="Lutzoni F."/>
            <person name="Magnuson J."/>
            <person name="Mondo S."/>
            <person name="Nolan M."/>
            <person name="Ohm R."/>
            <person name="Pangilinan J."/>
            <person name="Park H.-J."/>
            <person name="Ramirez L."/>
            <person name="Alfaro M."/>
            <person name="Sun H."/>
            <person name="Tritt A."/>
            <person name="Yoshinaga Y."/>
            <person name="Zwiers L.-H."/>
            <person name="Turgeon B.G."/>
            <person name="Goodwin S.B."/>
            <person name="Spatafora J.W."/>
            <person name="Crous P.W."/>
            <person name="Grigoriev I.V."/>
        </authorList>
    </citation>
    <scope>NUCLEOTIDE SEQUENCE</scope>
    <source>
        <strain evidence="12">CBS 342.82</strain>
    </source>
</reference>
<evidence type="ECO:0000256" key="8">
    <source>
        <dbReference type="ARBA" id="ARBA00023034"/>
    </source>
</evidence>
<proteinExistence type="inferred from homology"/>
<keyword evidence="4" id="KW-0808">Transferase</keyword>
<dbReference type="SUPFAM" id="SSF53448">
    <property type="entry name" value="Nucleotide-diphospho-sugar transferases"/>
    <property type="match status" value="1"/>
</dbReference>
<dbReference type="GO" id="GO:0006487">
    <property type="term" value="P:protein N-linked glycosylation"/>
    <property type="evidence" value="ECO:0007669"/>
    <property type="project" value="TreeGrafter"/>
</dbReference>